<evidence type="ECO:0000313" key="3">
    <source>
        <dbReference type="Proteomes" id="UP000593567"/>
    </source>
</evidence>
<proteinExistence type="predicted"/>
<feature type="coiled-coil region" evidence="1">
    <location>
        <begin position="139"/>
        <end position="187"/>
    </location>
</feature>
<dbReference type="EMBL" id="VXIV02003191">
    <property type="protein sequence ID" value="KAF6020147.1"/>
    <property type="molecule type" value="Genomic_DNA"/>
</dbReference>
<name>A0A7J7J2W9_BUGNE</name>
<evidence type="ECO:0000313" key="2">
    <source>
        <dbReference type="EMBL" id="KAF6020147.1"/>
    </source>
</evidence>
<keyword evidence="3" id="KW-1185">Reference proteome</keyword>
<feature type="coiled-coil region" evidence="1">
    <location>
        <begin position="293"/>
        <end position="327"/>
    </location>
</feature>
<evidence type="ECO:0000256" key="1">
    <source>
        <dbReference type="SAM" id="Coils"/>
    </source>
</evidence>
<organism evidence="2 3">
    <name type="scientific">Bugula neritina</name>
    <name type="common">Brown bryozoan</name>
    <name type="synonym">Sertularia neritina</name>
    <dbReference type="NCBI Taxonomy" id="10212"/>
    <lineage>
        <taxon>Eukaryota</taxon>
        <taxon>Metazoa</taxon>
        <taxon>Spiralia</taxon>
        <taxon>Lophotrochozoa</taxon>
        <taxon>Bryozoa</taxon>
        <taxon>Gymnolaemata</taxon>
        <taxon>Cheilostomatida</taxon>
        <taxon>Flustrina</taxon>
        <taxon>Buguloidea</taxon>
        <taxon>Bugulidae</taxon>
        <taxon>Bugula</taxon>
    </lineage>
</organism>
<reference evidence="2" key="1">
    <citation type="submission" date="2020-06" db="EMBL/GenBank/DDBJ databases">
        <title>Draft genome of Bugula neritina, a colonial animal packing powerful symbionts and potential medicines.</title>
        <authorList>
            <person name="Rayko M."/>
        </authorList>
    </citation>
    <scope>NUCLEOTIDE SEQUENCE [LARGE SCALE GENOMIC DNA]</scope>
    <source>
        <strain evidence="2">Kwan_BN1</strain>
    </source>
</reference>
<feature type="coiled-coil region" evidence="1">
    <location>
        <begin position="11"/>
        <end position="38"/>
    </location>
</feature>
<comment type="caution">
    <text evidence="2">The sequence shown here is derived from an EMBL/GenBank/DDBJ whole genome shotgun (WGS) entry which is preliminary data.</text>
</comment>
<protein>
    <submittedName>
        <fullName evidence="2">Uncharacterized protein</fullName>
    </submittedName>
</protein>
<gene>
    <name evidence="2" type="ORF">EB796_021520</name>
</gene>
<keyword evidence="1" id="KW-0175">Coiled coil</keyword>
<dbReference type="Proteomes" id="UP000593567">
    <property type="component" value="Unassembled WGS sequence"/>
</dbReference>
<dbReference type="AlphaFoldDB" id="A0A7J7J2W9"/>
<accession>A0A7J7J2W9</accession>
<sequence>MIFESWHGIDSLNLAELNELTEKRIEELKQQLSQQQSLHAADIKQEAEKVKNQEIKDLQAKFEKECESIRSDMDTAHQAQFDDMMKMQMKQVEKERMAAQAAMEEHLERLRMSLEQSHADELKQLSDRANIDKAHALETAALEQDYQQLRSDLDRLKMEKDINSNIMKQLEAERDALLQQAVESREKITAVHDEEMSELREFFEEKLLITEQSYNEELTMLREQHELELLQGNSPRGAYSKPYHTGDSMTESLQAKEREKSRVYHTMTVLSDLESSEGSPPRMSLGDMEDSIVKEKSQRISELESEIEDLTAKVVKAENHFEQQKSLAETLSKEKEALVSELNVARGMKC</sequence>